<keyword evidence="8" id="KW-0460">Magnesium</keyword>
<dbReference type="RefSeq" id="WP_220340008.1">
    <property type="nucleotide sequence ID" value="NZ_JAEUAX010000007.1"/>
</dbReference>
<name>A0ABS7I303_9MICO</name>
<keyword evidence="12" id="KW-1185">Reference proteome</keyword>
<keyword evidence="4" id="KW-0285">Flavoprotein</keyword>
<evidence type="ECO:0000256" key="4">
    <source>
        <dbReference type="ARBA" id="ARBA00022630"/>
    </source>
</evidence>
<keyword evidence="7" id="KW-0274">FAD</keyword>
<evidence type="ECO:0000256" key="6">
    <source>
        <dbReference type="ARBA" id="ARBA00022723"/>
    </source>
</evidence>
<keyword evidence="6" id="KW-0479">Metal-binding</keyword>
<dbReference type="EMBL" id="JAEUAX010000007">
    <property type="protein sequence ID" value="MBW9110878.1"/>
    <property type="molecule type" value="Genomic_DNA"/>
</dbReference>
<evidence type="ECO:0000256" key="3">
    <source>
        <dbReference type="ARBA" id="ARBA00016337"/>
    </source>
</evidence>
<protein>
    <recommendedName>
        <fullName evidence="3">FAD:protein FMN transferase</fullName>
        <ecNumber evidence="2">2.7.1.180</ecNumber>
    </recommendedName>
    <alternativeName>
        <fullName evidence="9">Flavin transferase</fullName>
    </alternativeName>
</protein>
<comment type="catalytic activity">
    <reaction evidence="10">
        <text>L-threonyl-[protein] + FAD = FMN-L-threonyl-[protein] + AMP + H(+)</text>
        <dbReference type="Rhea" id="RHEA:36847"/>
        <dbReference type="Rhea" id="RHEA-COMP:11060"/>
        <dbReference type="Rhea" id="RHEA-COMP:11061"/>
        <dbReference type="ChEBI" id="CHEBI:15378"/>
        <dbReference type="ChEBI" id="CHEBI:30013"/>
        <dbReference type="ChEBI" id="CHEBI:57692"/>
        <dbReference type="ChEBI" id="CHEBI:74257"/>
        <dbReference type="ChEBI" id="CHEBI:456215"/>
        <dbReference type="EC" id="2.7.1.180"/>
    </reaction>
</comment>
<dbReference type="Gene3D" id="3.10.520.10">
    <property type="entry name" value="ApbE-like domains"/>
    <property type="match status" value="1"/>
</dbReference>
<proteinExistence type="predicted"/>
<reference evidence="11 12" key="1">
    <citation type="journal article" date="2021" name="MBio">
        <title>Poor Competitiveness of Bradyrhizobium in Pigeon Pea Root Colonization in Indian Soils.</title>
        <authorList>
            <person name="Chalasani D."/>
            <person name="Basu A."/>
            <person name="Pullabhotla S.V.S.R.N."/>
            <person name="Jorrin B."/>
            <person name="Neal A.L."/>
            <person name="Poole P.S."/>
            <person name="Podile A.R."/>
            <person name="Tkacz A."/>
        </authorList>
    </citation>
    <scope>NUCLEOTIDE SEQUENCE [LARGE SCALE GENOMIC DNA]</scope>
    <source>
        <strain evidence="11 12">HU12</strain>
    </source>
</reference>
<evidence type="ECO:0000256" key="1">
    <source>
        <dbReference type="ARBA" id="ARBA00001946"/>
    </source>
</evidence>
<evidence type="ECO:0000313" key="11">
    <source>
        <dbReference type="EMBL" id="MBW9110878.1"/>
    </source>
</evidence>
<evidence type="ECO:0000256" key="5">
    <source>
        <dbReference type="ARBA" id="ARBA00022679"/>
    </source>
</evidence>
<organism evidence="11 12">
    <name type="scientific">Microbacterium ureisolvens</name>
    <dbReference type="NCBI Taxonomy" id="2781186"/>
    <lineage>
        <taxon>Bacteria</taxon>
        <taxon>Bacillati</taxon>
        <taxon>Actinomycetota</taxon>
        <taxon>Actinomycetes</taxon>
        <taxon>Micrococcales</taxon>
        <taxon>Microbacteriaceae</taxon>
        <taxon>Microbacterium</taxon>
    </lineage>
</organism>
<gene>
    <name evidence="11" type="ORF">JNB61_13945</name>
</gene>
<evidence type="ECO:0000256" key="2">
    <source>
        <dbReference type="ARBA" id="ARBA00011955"/>
    </source>
</evidence>
<dbReference type="PANTHER" id="PTHR30040">
    <property type="entry name" value="THIAMINE BIOSYNTHESIS LIPOPROTEIN APBE"/>
    <property type="match status" value="1"/>
</dbReference>
<sequence length="311" mass="33075">MDPVPASWRFDAIGTTWEIVTERPLPAAVREEVTARIEAFDRAWSRFRPDSDVSALARTGGSIPAPEDAAPMLDALAAVSDATDGAVNPLVGASLDALGYDARYSFHDAGPVAAPVDWRERLDWHSGRLALAEPAALDVGALGKGRLVDLVLGLLSLTESADITVDAGGDLAVRGRPQRIGLEHPFDPRRAIGVWELVDAALCASAINRRAWPSATGTTLHHVLDARTGQPVRTIAATWAVAPDAMTADAVATALFFDGGPRLAHEWGVEWVRMTTDGRVEWSPGCRADLFVRPGSGARTAPGARANSLER</sequence>
<evidence type="ECO:0000313" key="12">
    <source>
        <dbReference type="Proteomes" id="UP000777440"/>
    </source>
</evidence>
<dbReference type="GO" id="GO:0016740">
    <property type="term" value="F:transferase activity"/>
    <property type="evidence" value="ECO:0007669"/>
    <property type="project" value="UniProtKB-KW"/>
</dbReference>
<dbReference type="Pfam" id="PF02424">
    <property type="entry name" value="ApbE"/>
    <property type="match status" value="1"/>
</dbReference>
<evidence type="ECO:0000256" key="8">
    <source>
        <dbReference type="ARBA" id="ARBA00022842"/>
    </source>
</evidence>
<evidence type="ECO:0000256" key="7">
    <source>
        <dbReference type="ARBA" id="ARBA00022827"/>
    </source>
</evidence>
<dbReference type="EC" id="2.7.1.180" evidence="2"/>
<dbReference type="InterPro" id="IPR003374">
    <property type="entry name" value="ApbE-like_sf"/>
</dbReference>
<dbReference type="InterPro" id="IPR024932">
    <property type="entry name" value="ApbE"/>
</dbReference>
<keyword evidence="5 11" id="KW-0808">Transferase</keyword>
<dbReference type="Proteomes" id="UP000777440">
    <property type="component" value="Unassembled WGS sequence"/>
</dbReference>
<dbReference type="PANTHER" id="PTHR30040:SF2">
    <property type="entry name" value="FAD:PROTEIN FMN TRANSFERASE"/>
    <property type="match status" value="1"/>
</dbReference>
<evidence type="ECO:0000256" key="9">
    <source>
        <dbReference type="ARBA" id="ARBA00031306"/>
    </source>
</evidence>
<comment type="caution">
    <text evidence="11">The sequence shown here is derived from an EMBL/GenBank/DDBJ whole genome shotgun (WGS) entry which is preliminary data.</text>
</comment>
<comment type="cofactor">
    <cofactor evidence="1">
        <name>Mg(2+)</name>
        <dbReference type="ChEBI" id="CHEBI:18420"/>
    </cofactor>
</comment>
<accession>A0ABS7I303</accession>
<dbReference type="SUPFAM" id="SSF143631">
    <property type="entry name" value="ApbE-like"/>
    <property type="match status" value="1"/>
</dbReference>
<evidence type="ECO:0000256" key="10">
    <source>
        <dbReference type="ARBA" id="ARBA00048540"/>
    </source>
</evidence>